<evidence type="ECO:0000313" key="2">
    <source>
        <dbReference type="Proteomes" id="UP001237156"/>
    </source>
</evidence>
<dbReference type="RefSeq" id="WP_279524289.1">
    <property type="nucleotide sequence ID" value="NZ_JARVII010000010.1"/>
</dbReference>
<sequence>MKNTLHATLVPALLTARSGKPDEALASADDPSAKVSAYIGCCNSVDGRAMRSMERYASRVANMKTGPAGRERMVDGLCALGDNAVSDCLKDVGALTPAMENFYAAGLTRVEKAAAPMVSFEKAADATLAYAKAHEGGQPMWSAFESSIEPFLVAAKKRVRRVRGKKLYNQGERMMLEGSGGWMVDGSPGKVARKCNQLVSSSNRLSR</sequence>
<organism evidence="1 2">
    <name type="scientific">Ottowia cancrivicina</name>
    <dbReference type="NCBI Taxonomy" id="3040346"/>
    <lineage>
        <taxon>Bacteria</taxon>
        <taxon>Pseudomonadati</taxon>
        <taxon>Pseudomonadota</taxon>
        <taxon>Betaproteobacteria</taxon>
        <taxon>Burkholderiales</taxon>
        <taxon>Comamonadaceae</taxon>
        <taxon>Ottowia</taxon>
    </lineage>
</organism>
<evidence type="ECO:0000313" key="1">
    <source>
        <dbReference type="EMBL" id="MDG9699382.1"/>
    </source>
</evidence>
<gene>
    <name evidence="1" type="ORF">QB898_06560</name>
</gene>
<dbReference type="Pfam" id="PF12889">
    <property type="entry name" value="DUF3829"/>
    <property type="match status" value="2"/>
</dbReference>
<dbReference type="InterPro" id="IPR024291">
    <property type="entry name" value="DUF3829"/>
</dbReference>
<protein>
    <submittedName>
        <fullName evidence="1">DUF3829 domain-containing protein</fullName>
    </submittedName>
</protein>
<accession>A0AAW6RKX5</accession>
<proteinExistence type="predicted"/>
<name>A0AAW6RKX5_9BURK</name>
<reference evidence="1 2" key="1">
    <citation type="submission" date="2023-04" db="EMBL/GenBank/DDBJ databases">
        <title>Ottowia paracancer sp. nov., isolated from human stomach.</title>
        <authorList>
            <person name="Song Y."/>
        </authorList>
    </citation>
    <scope>NUCLEOTIDE SEQUENCE [LARGE SCALE GENOMIC DNA]</scope>
    <source>
        <strain evidence="1 2">10c7w1</strain>
    </source>
</reference>
<dbReference type="EMBL" id="JARVII010000010">
    <property type="protein sequence ID" value="MDG9699382.1"/>
    <property type="molecule type" value="Genomic_DNA"/>
</dbReference>
<keyword evidence="2" id="KW-1185">Reference proteome</keyword>
<dbReference type="AlphaFoldDB" id="A0AAW6RKX5"/>
<dbReference type="Proteomes" id="UP001237156">
    <property type="component" value="Unassembled WGS sequence"/>
</dbReference>
<comment type="caution">
    <text evidence="1">The sequence shown here is derived from an EMBL/GenBank/DDBJ whole genome shotgun (WGS) entry which is preliminary data.</text>
</comment>